<accession>A0A7J0CZE0</accession>
<feature type="region of interest" description="Disordered" evidence="1">
    <location>
        <begin position="80"/>
        <end position="104"/>
    </location>
</feature>
<reference evidence="3 4" key="1">
    <citation type="submission" date="2020-05" db="EMBL/GenBank/DDBJ databases">
        <title>Whole genome shotgun sequence of Streptomyces microflavus NBRC 13062.</title>
        <authorList>
            <person name="Komaki H."/>
            <person name="Tamura T."/>
        </authorList>
    </citation>
    <scope>NUCLEOTIDE SEQUENCE [LARGE SCALE GENOMIC DNA]</scope>
    <source>
        <strain evidence="3 4">NBRC 13062</strain>
    </source>
</reference>
<name>A0A7J0CZE0_STRMI</name>
<dbReference type="AlphaFoldDB" id="A0A7J0CZE0"/>
<evidence type="ECO:0000313" key="4">
    <source>
        <dbReference type="Proteomes" id="UP000498740"/>
    </source>
</evidence>
<evidence type="ECO:0000256" key="2">
    <source>
        <dbReference type="SAM" id="SignalP"/>
    </source>
</evidence>
<keyword evidence="2" id="KW-0732">Signal</keyword>
<proteinExistence type="predicted"/>
<gene>
    <name evidence="3" type="ORF">Smic_58400</name>
</gene>
<evidence type="ECO:0000313" key="3">
    <source>
        <dbReference type="EMBL" id="GFN07284.1"/>
    </source>
</evidence>
<feature type="chain" id="PRO_5029600712" evidence="2">
    <location>
        <begin position="21"/>
        <end position="122"/>
    </location>
</feature>
<sequence>MASATATVLLAGLTTTGAQAVEASPEPVLSEGQRALADARKAGERVEVRGQRSERTTVFANPDGYTFTLEEASVPVRVAKPGADGRAPTPNWSGARTAASARRPRLCRCRSPPAGATSPWCP</sequence>
<dbReference type="Proteomes" id="UP000498740">
    <property type="component" value="Unassembled WGS sequence"/>
</dbReference>
<protein>
    <submittedName>
        <fullName evidence="3">Uncharacterized protein</fullName>
    </submittedName>
</protein>
<evidence type="ECO:0000256" key="1">
    <source>
        <dbReference type="SAM" id="MobiDB-lite"/>
    </source>
</evidence>
<comment type="caution">
    <text evidence="3">The sequence shown here is derived from an EMBL/GenBank/DDBJ whole genome shotgun (WGS) entry which is preliminary data.</text>
</comment>
<organism evidence="3 4">
    <name type="scientific">Streptomyces microflavus</name>
    <name type="common">Streptomyces lipmanii</name>
    <dbReference type="NCBI Taxonomy" id="1919"/>
    <lineage>
        <taxon>Bacteria</taxon>
        <taxon>Bacillati</taxon>
        <taxon>Actinomycetota</taxon>
        <taxon>Actinomycetes</taxon>
        <taxon>Kitasatosporales</taxon>
        <taxon>Streptomycetaceae</taxon>
        <taxon>Streptomyces</taxon>
    </lineage>
</organism>
<dbReference type="EMBL" id="BLWD01000001">
    <property type="protein sequence ID" value="GFN07284.1"/>
    <property type="molecule type" value="Genomic_DNA"/>
</dbReference>
<feature type="signal peptide" evidence="2">
    <location>
        <begin position="1"/>
        <end position="20"/>
    </location>
</feature>